<evidence type="ECO:0000256" key="1">
    <source>
        <dbReference type="SAM" id="MobiDB-lite"/>
    </source>
</evidence>
<name>A0A077LWH6_9MICO</name>
<dbReference type="InterPro" id="IPR003709">
    <property type="entry name" value="VanY-like_core_dom"/>
</dbReference>
<organism evidence="4 5">
    <name type="scientific">Nostocoides japonicum T1-X7</name>
    <dbReference type="NCBI Taxonomy" id="1194083"/>
    <lineage>
        <taxon>Bacteria</taxon>
        <taxon>Bacillati</taxon>
        <taxon>Actinomycetota</taxon>
        <taxon>Actinomycetes</taxon>
        <taxon>Micrococcales</taxon>
        <taxon>Intrasporangiaceae</taxon>
        <taxon>Nostocoides</taxon>
    </lineage>
</organism>
<dbReference type="RefSeq" id="WP_162233029.1">
    <property type="nucleotide sequence ID" value="NZ_HF570958.1"/>
</dbReference>
<accession>A0A077LWH6</accession>
<dbReference type="InterPro" id="IPR052179">
    <property type="entry name" value="DD-CPase-like"/>
</dbReference>
<dbReference type="Pfam" id="PF02557">
    <property type="entry name" value="VanY"/>
    <property type="match status" value="1"/>
</dbReference>
<feature type="domain" description="D-alanyl-D-alanine carboxypeptidase-like core" evidence="3">
    <location>
        <begin position="367"/>
        <end position="477"/>
    </location>
</feature>
<keyword evidence="5" id="KW-1185">Reference proteome</keyword>
<dbReference type="GO" id="GO:0008233">
    <property type="term" value="F:peptidase activity"/>
    <property type="evidence" value="ECO:0007669"/>
    <property type="project" value="InterPro"/>
</dbReference>
<protein>
    <recommendedName>
        <fullName evidence="3">D-alanyl-D-alanine carboxypeptidase-like core domain-containing protein</fullName>
    </recommendedName>
</protein>
<feature type="chain" id="PRO_5001720702" description="D-alanyl-D-alanine carboxypeptidase-like core domain-containing protein" evidence="2">
    <location>
        <begin position="28"/>
        <end position="477"/>
    </location>
</feature>
<comment type="caution">
    <text evidence="4">The sequence shown here is derived from an EMBL/GenBank/DDBJ whole genome shotgun (WGS) entry which is preliminary data.</text>
</comment>
<evidence type="ECO:0000313" key="4">
    <source>
        <dbReference type="EMBL" id="CCH77152.1"/>
    </source>
</evidence>
<proteinExistence type="predicted"/>
<keyword evidence="2" id="KW-0732">Signal</keyword>
<sequence>MGRRTVAAAASLVAALTMLTVPGVALADGTSGTTGSEASNSTTSTSPSSTSTSPSSSSTSTAPTTKPTSSPSSRRPSSSSTSSSRASRPATSATADPTGGAAEEGLSATQLAAQVAAAESLRAELAGVNKDLADVVAQLDVLSKKANAELEDYADATAAQAAAATEAKRQQDLSDLYTIQLASEKQRLRAWAYYAYTEGGGSVSEVMGVIDSMKDSPAEVGNPVGDLAYLTDSRAQVFARLNTLLAQQRAATQRAEAASTKARTEATKAAAAKAAAEDLVAAQQEKLATLRTTHAKDIEKAGPLVQVLAGVLDPAAKKAYEALVAEMRKAGASLSDVGKPCSNNNATYPNGEFPASALCPLWKAPGESLRPKAAAAFNAMSAAHAKDTGSPLCVTDSYRSLAEQVSVKASRGMWAATPGKSQHGLGLAVDLCGGVNSFGAPAYEWMEQNGPTYGWYHPSWADPGGSLPEPWHWQYAG</sequence>
<dbReference type="EMBL" id="CAJB01000079">
    <property type="protein sequence ID" value="CCH77152.1"/>
    <property type="molecule type" value="Genomic_DNA"/>
</dbReference>
<dbReference type="InterPro" id="IPR009045">
    <property type="entry name" value="Zn_M74/Hedgehog-like"/>
</dbReference>
<gene>
    <name evidence="4" type="ORF">BN12_170003</name>
</gene>
<evidence type="ECO:0000259" key="3">
    <source>
        <dbReference type="Pfam" id="PF02557"/>
    </source>
</evidence>
<dbReference type="CDD" id="cd14814">
    <property type="entry name" value="Peptidase_M15"/>
    <property type="match status" value="1"/>
</dbReference>
<dbReference type="SUPFAM" id="SSF55166">
    <property type="entry name" value="Hedgehog/DD-peptidase"/>
    <property type="match status" value="1"/>
</dbReference>
<dbReference type="AlphaFoldDB" id="A0A077LWH6"/>
<dbReference type="PANTHER" id="PTHR34385:SF1">
    <property type="entry name" value="PEPTIDOGLYCAN L-ALANYL-D-GLUTAMATE ENDOPEPTIDASE CWLK"/>
    <property type="match status" value="1"/>
</dbReference>
<evidence type="ECO:0000313" key="5">
    <source>
        <dbReference type="Proteomes" id="UP000035721"/>
    </source>
</evidence>
<feature type="signal peptide" evidence="2">
    <location>
        <begin position="1"/>
        <end position="27"/>
    </location>
</feature>
<dbReference type="Gene3D" id="3.30.1380.10">
    <property type="match status" value="1"/>
</dbReference>
<feature type="compositionally biased region" description="Low complexity" evidence="1">
    <location>
        <begin position="30"/>
        <end position="98"/>
    </location>
</feature>
<reference evidence="4 5" key="1">
    <citation type="journal article" date="2013" name="ISME J.">
        <title>A metabolic model for members of the genus Tetrasphaera involved in enhanced biological phosphorus removal.</title>
        <authorList>
            <person name="Kristiansen R."/>
            <person name="Nguyen H.T.T."/>
            <person name="Saunders A.M."/>
            <person name="Nielsen J.L."/>
            <person name="Wimmer R."/>
            <person name="Le V.Q."/>
            <person name="McIlroy S.J."/>
            <person name="Petrovski S."/>
            <person name="Seviour R.J."/>
            <person name="Calteau A."/>
            <person name="Nielsen K.L."/>
            <person name="Nielsen P.H."/>
        </authorList>
    </citation>
    <scope>NUCLEOTIDE SEQUENCE [LARGE SCALE GENOMIC DNA]</scope>
    <source>
        <strain evidence="4 5">T1-X7</strain>
    </source>
</reference>
<dbReference type="PANTHER" id="PTHR34385">
    <property type="entry name" value="D-ALANYL-D-ALANINE CARBOXYPEPTIDASE"/>
    <property type="match status" value="1"/>
</dbReference>
<dbReference type="GO" id="GO:0006508">
    <property type="term" value="P:proteolysis"/>
    <property type="evidence" value="ECO:0007669"/>
    <property type="project" value="InterPro"/>
</dbReference>
<dbReference type="STRING" id="1194083.BN12_170003"/>
<evidence type="ECO:0000256" key="2">
    <source>
        <dbReference type="SAM" id="SignalP"/>
    </source>
</evidence>
<dbReference type="Proteomes" id="UP000035721">
    <property type="component" value="Unassembled WGS sequence"/>
</dbReference>
<feature type="region of interest" description="Disordered" evidence="1">
    <location>
        <begin position="28"/>
        <end position="105"/>
    </location>
</feature>